<evidence type="ECO:0000313" key="12">
    <source>
        <dbReference type="Proteomes" id="UP001589670"/>
    </source>
</evidence>
<dbReference type="EC" id="2.3.2.30" evidence="7"/>
<dbReference type="PANTHER" id="PTHR37323">
    <property type="entry name" value="GCN5-RELATED N-ACETYLTRANSFERASE"/>
    <property type="match status" value="1"/>
</dbReference>
<dbReference type="RefSeq" id="WP_377070243.1">
    <property type="nucleotide sequence ID" value="NZ_JBHMEC010000017.1"/>
</dbReference>
<evidence type="ECO:0000256" key="5">
    <source>
        <dbReference type="ARBA" id="ARBA00023315"/>
    </source>
</evidence>
<evidence type="ECO:0000256" key="4">
    <source>
        <dbReference type="ARBA" id="ARBA00023098"/>
    </source>
</evidence>
<evidence type="ECO:0000256" key="6">
    <source>
        <dbReference type="ARBA" id="ARBA00038095"/>
    </source>
</evidence>
<evidence type="ECO:0000256" key="1">
    <source>
        <dbReference type="ARBA" id="ARBA00005189"/>
    </source>
</evidence>
<dbReference type="Pfam" id="PF13444">
    <property type="entry name" value="Acetyltransf_5"/>
    <property type="match status" value="1"/>
</dbReference>
<organism evidence="11 12">
    <name type="scientific">Roseovarius ramblicola</name>
    <dbReference type="NCBI Taxonomy" id="2022336"/>
    <lineage>
        <taxon>Bacteria</taxon>
        <taxon>Pseudomonadati</taxon>
        <taxon>Pseudomonadota</taxon>
        <taxon>Alphaproteobacteria</taxon>
        <taxon>Rhodobacterales</taxon>
        <taxon>Roseobacteraceae</taxon>
        <taxon>Roseovarius</taxon>
    </lineage>
</organism>
<evidence type="ECO:0000256" key="9">
    <source>
        <dbReference type="ARBA" id="ARBA00045724"/>
    </source>
</evidence>
<accession>A0ABV5I1Y6</accession>
<evidence type="ECO:0000256" key="8">
    <source>
        <dbReference type="ARBA" id="ARBA00039866"/>
    </source>
</evidence>
<dbReference type="PANTHER" id="PTHR37323:SF1">
    <property type="entry name" value="L-ORNITHINE N(ALPHA)-ACYLTRANSFERASE"/>
    <property type="match status" value="1"/>
</dbReference>
<name>A0ABV5I1Y6_9RHOB</name>
<keyword evidence="4" id="KW-0443">Lipid metabolism</keyword>
<comment type="function">
    <text evidence="9">Catalyzes the first step in the biosynthesis of ornithine lipids, which are phosphorus-free membrane lipids. Catalyzes the 3-hydroxyacyl-acyl carrier protein-dependent acylation of ornithine to form lyso-ornithine lipid (LOL).</text>
</comment>
<evidence type="ECO:0000256" key="7">
    <source>
        <dbReference type="ARBA" id="ARBA00039058"/>
    </source>
</evidence>
<sequence>MTGHAPRFRAELAHDPADIEAAQRLRYEVFVEELGGDGPLVDHAARLERDRFDPVFDHLILRDLSRAGAVVGVYRLLREEGAARAGQFYSEDEYDLAPLRASGRRLLELGRSCVARPYRGGEALYQLWQGLARYVERHGIEVLFGVASFHGTDVGALAQPLSLLHHRHLAPPALRVRAREGHFQPMDLVAETDVDRFAAMRAVPALIKAYLRLGGCVGEGAYVDHAFNTTDVCLVMDTALLSARQRALYTRGGDG</sequence>
<comment type="caution">
    <text evidence="11">The sequence shown here is derived from an EMBL/GenBank/DDBJ whole genome shotgun (WGS) entry which is preliminary data.</text>
</comment>
<keyword evidence="5" id="KW-0012">Acyltransferase</keyword>
<evidence type="ECO:0000256" key="2">
    <source>
        <dbReference type="ARBA" id="ARBA00022516"/>
    </source>
</evidence>
<evidence type="ECO:0000313" key="11">
    <source>
        <dbReference type="EMBL" id="MFB9150711.1"/>
    </source>
</evidence>
<keyword evidence="3" id="KW-0808">Transferase</keyword>
<dbReference type="Proteomes" id="UP001589670">
    <property type="component" value="Unassembled WGS sequence"/>
</dbReference>
<gene>
    <name evidence="11" type="ORF">ACFFU4_13225</name>
</gene>
<protein>
    <recommendedName>
        <fullName evidence="8">L-ornithine N(alpha)-acyltransferase</fullName>
        <ecNumber evidence="7">2.3.2.30</ecNumber>
    </recommendedName>
</protein>
<evidence type="ECO:0000256" key="10">
    <source>
        <dbReference type="ARBA" id="ARBA00047785"/>
    </source>
</evidence>
<reference evidence="11 12" key="1">
    <citation type="submission" date="2024-09" db="EMBL/GenBank/DDBJ databases">
        <authorList>
            <person name="Sun Q."/>
            <person name="Mori K."/>
        </authorList>
    </citation>
    <scope>NUCLEOTIDE SEQUENCE [LARGE SCALE GENOMIC DNA]</scope>
    <source>
        <strain evidence="11 12">CECT 9424</strain>
    </source>
</reference>
<comment type="similarity">
    <text evidence="6">Belongs to the acetyltransferase family. OlsB subfamily.</text>
</comment>
<proteinExistence type="inferred from homology"/>
<keyword evidence="2" id="KW-0444">Lipid biosynthesis</keyword>
<keyword evidence="12" id="KW-1185">Reference proteome</keyword>
<comment type="pathway">
    <text evidence="1">Lipid metabolism.</text>
</comment>
<evidence type="ECO:0000256" key="3">
    <source>
        <dbReference type="ARBA" id="ARBA00022679"/>
    </source>
</evidence>
<dbReference type="Gene3D" id="3.40.630.30">
    <property type="match status" value="1"/>
</dbReference>
<dbReference type="InterPro" id="IPR016181">
    <property type="entry name" value="Acyl_CoA_acyltransferase"/>
</dbReference>
<dbReference type="SUPFAM" id="SSF55729">
    <property type="entry name" value="Acyl-CoA N-acyltransferases (Nat)"/>
    <property type="match status" value="1"/>
</dbReference>
<dbReference type="InterPro" id="IPR052351">
    <property type="entry name" value="Ornithine_N-alpha-AT"/>
</dbReference>
<comment type="catalytic activity">
    <reaction evidence="10">
        <text>a (3R)-hydroxyacyl-[ACP] + L-ornithine = a lyso-ornithine lipid + holo-[ACP] + H(+)</text>
        <dbReference type="Rhea" id="RHEA:20633"/>
        <dbReference type="Rhea" id="RHEA-COMP:9685"/>
        <dbReference type="Rhea" id="RHEA-COMP:9945"/>
        <dbReference type="ChEBI" id="CHEBI:15378"/>
        <dbReference type="ChEBI" id="CHEBI:46911"/>
        <dbReference type="ChEBI" id="CHEBI:64479"/>
        <dbReference type="ChEBI" id="CHEBI:78827"/>
        <dbReference type="ChEBI" id="CHEBI:138482"/>
        <dbReference type="EC" id="2.3.2.30"/>
    </reaction>
    <physiologicalReaction direction="left-to-right" evidence="10">
        <dbReference type="Rhea" id="RHEA:20634"/>
    </physiologicalReaction>
</comment>
<dbReference type="EMBL" id="JBHMEC010000017">
    <property type="protein sequence ID" value="MFB9150711.1"/>
    <property type="molecule type" value="Genomic_DNA"/>
</dbReference>